<dbReference type="EMBL" id="BARU01001495">
    <property type="protein sequence ID" value="GAH31218.1"/>
    <property type="molecule type" value="Genomic_DNA"/>
</dbReference>
<protein>
    <submittedName>
        <fullName evidence="1">Uncharacterized protein</fullName>
    </submittedName>
</protein>
<accession>X1GDU6</accession>
<dbReference type="AlphaFoldDB" id="X1GDU6"/>
<reference evidence="1" key="1">
    <citation type="journal article" date="2014" name="Front. Microbiol.">
        <title>High frequency of phylogenetically diverse reductive dehalogenase-homologous genes in deep subseafloor sedimentary metagenomes.</title>
        <authorList>
            <person name="Kawai M."/>
            <person name="Futagami T."/>
            <person name="Toyoda A."/>
            <person name="Takaki Y."/>
            <person name="Nishi S."/>
            <person name="Hori S."/>
            <person name="Arai W."/>
            <person name="Tsubouchi T."/>
            <person name="Morono Y."/>
            <person name="Uchiyama I."/>
            <person name="Ito T."/>
            <person name="Fujiyama A."/>
            <person name="Inagaki F."/>
            <person name="Takami H."/>
        </authorList>
    </citation>
    <scope>NUCLEOTIDE SEQUENCE</scope>
    <source>
        <strain evidence="1">Expedition CK06-06</strain>
    </source>
</reference>
<sequence length="95" mass="10933">LIDLIEMTEQTGGDATQLRELLELVENDAQQHGASNHLKEKLSDEEYLAEKRDQSHVEHGTDLECMICHQKFDQLISGTCEVCFKEWMLSTRKRG</sequence>
<organism evidence="1">
    <name type="scientific">marine sediment metagenome</name>
    <dbReference type="NCBI Taxonomy" id="412755"/>
    <lineage>
        <taxon>unclassified sequences</taxon>
        <taxon>metagenomes</taxon>
        <taxon>ecological metagenomes</taxon>
    </lineage>
</organism>
<feature type="non-terminal residue" evidence="1">
    <location>
        <position position="1"/>
    </location>
</feature>
<proteinExistence type="predicted"/>
<comment type="caution">
    <text evidence="1">The sequence shown here is derived from an EMBL/GenBank/DDBJ whole genome shotgun (WGS) entry which is preliminary data.</text>
</comment>
<evidence type="ECO:0000313" key="1">
    <source>
        <dbReference type="EMBL" id="GAH31218.1"/>
    </source>
</evidence>
<name>X1GDU6_9ZZZZ</name>
<gene>
    <name evidence="1" type="ORF">S03H2_03906</name>
</gene>